<evidence type="ECO:0000313" key="5">
    <source>
        <dbReference type="EMBL" id="KRG72506.1"/>
    </source>
</evidence>
<keyword evidence="6" id="KW-1185">Reference proteome</keyword>
<dbReference type="InterPro" id="IPR029052">
    <property type="entry name" value="Metallo-depent_PP-like"/>
</dbReference>
<keyword evidence="1" id="KW-0479">Metal-binding</keyword>
<keyword evidence="3" id="KW-0812">Transmembrane</keyword>
<dbReference type="InterPro" id="IPR004843">
    <property type="entry name" value="Calcineurin-like_PHP"/>
</dbReference>
<keyword evidence="2" id="KW-0378">Hydrolase</keyword>
<dbReference type="Gene3D" id="3.60.21.10">
    <property type="match status" value="1"/>
</dbReference>
<dbReference type="PATRIC" id="fig|405446.3.peg.2033"/>
<dbReference type="Pfam" id="PF00149">
    <property type="entry name" value="Metallophos"/>
    <property type="match status" value="1"/>
</dbReference>
<reference evidence="5 6" key="1">
    <citation type="submission" date="2015-05" db="EMBL/GenBank/DDBJ databases">
        <title>Genome sequencing and analysis of members of genus Stenotrophomonas.</title>
        <authorList>
            <person name="Patil P.P."/>
            <person name="Midha S."/>
            <person name="Patil P.B."/>
        </authorList>
    </citation>
    <scope>NUCLEOTIDE SEQUENCE [LARGE SCALE GENOMIC DNA]</scope>
    <source>
        <strain evidence="5 6">DSM 18941</strain>
    </source>
</reference>
<evidence type="ECO:0000256" key="2">
    <source>
        <dbReference type="ARBA" id="ARBA00022801"/>
    </source>
</evidence>
<dbReference type="AlphaFoldDB" id="A0A0R0D1M1"/>
<proteinExistence type="predicted"/>
<dbReference type="GO" id="GO:0008758">
    <property type="term" value="F:UDP-2,3-diacylglucosamine hydrolase activity"/>
    <property type="evidence" value="ECO:0007669"/>
    <property type="project" value="TreeGrafter"/>
</dbReference>
<comment type="caution">
    <text evidence="5">The sequence shown here is derived from an EMBL/GenBank/DDBJ whole genome shotgun (WGS) entry which is preliminary data.</text>
</comment>
<dbReference type="GO" id="GO:0046872">
    <property type="term" value="F:metal ion binding"/>
    <property type="evidence" value="ECO:0007669"/>
    <property type="project" value="UniProtKB-KW"/>
</dbReference>
<dbReference type="GO" id="GO:0016020">
    <property type="term" value="C:membrane"/>
    <property type="evidence" value="ECO:0007669"/>
    <property type="project" value="GOC"/>
</dbReference>
<keyword evidence="3" id="KW-0472">Membrane</keyword>
<evidence type="ECO:0000259" key="4">
    <source>
        <dbReference type="Pfam" id="PF00149"/>
    </source>
</evidence>
<dbReference type="PANTHER" id="PTHR31302:SF31">
    <property type="entry name" value="PHOSPHODIESTERASE YAEI"/>
    <property type="match status" value="1"/>
</dbReference>
<protein>
    <recommendedName>
        <fullName evidence="4">Calcineurin-like phosphoesterase domain-containing protein</fullName>
    </recommendedName>
</protein>
<evidence type="ECO:0000256" key="1">
    <source>
        <dbReference type="ARBA" id="ARBA00022723"/>
    </source>
</evidence>
<name>A0A0R0D1M1_9GAMM</name>
<evidence type="ECO:0000313" key="6">
    <source>
        <dbReference type="Proteomes" id="UP000051863"/>
    </source>
</evidence>
<dbReference type="SUPFAM" id="SSF56300">
    <property type="entry name" value="Metallo-dependent phosphatases"/>
    <property type="match status" value="1"/>
</dbReference>
<evidence type="ECO:0000256" key="3">
    <source>
        <dbReference type="SAM" id="Phobius"/>
    </source>
</evidence>
<dbReference type="PANTHER" id="PTHR31302">
    <property type="entry name" value="TRANSMEMBRANE PROTEIN WITH METALLOPHOSPHOESTERASE DOMAIN-RELATED"/>
    <property type="match status" value="1"/>
</dbReference>
<dbReference type="EMBL" id="LDJJ01000004">
    <property type="protein sequence ID" value="KRG72506.1"/>
    <property type="molecule type" value="Genomic_DNA"/>
</dbReference>
<keyword evidence="3" id="KW-1133">Transmembrane helix</keyword>
<dbReference type="InterPro" id="IPR051158">
    <property type="entry name" value="Metallophosphoesterase_sf"/>
</dbReference>
<feature type="transmembrane region" description="Helical" evidence="3">
    <location>
        <begin position="35"/>
        <end position="53"/>
    </location>
</feature>
<gene>
    <name evidence="5" type="ORF">ABB27_01095</name>
</gene>
<dbReference type="Proteomes" id="UP000051863">
    <property type="component" value="Unassembled WGS sequence"/>
</dbReference>
<dbReference type="GO" id="GO:0009245">
    <property type="term" value="P:lipid A biosynthetic process"/>
    <property type="evidence" value="ECO:0007669"/>
    <property type="project" value="TreeGrafter"/>
</dbReference>
<accession>A0A0R0D1M1</accession>
<sequence>MDKVMIKQLLFHGSWLVFPAIVWLLWRWRKRQHRAAIAVLLLGCGVFIWARFIEPQMIVIKYTGLEGTGTAARIALVSDIHLGVYKDRRFLERLVERINEQDVHAVAIAGDLTYEPQGRSLEDLFAPLANLRAPAFAVLGNHDQQQPGPDIDKPLRAALAAHGVHVIEGRLLRDANGVHWAGLGDRWAGRDDSRFLQGGQALQGPTIILAHNPDSAMQVCAGNVAIVLAGHTHGGQIRIPWLYRKVIPSAYGFDRGEQVMQGACGPIRVFTTSGAGEIGLPMRLFNPPTIDILQLSP</sequence>
<feature type="domain" description="Calcineurin-like phosphoesterase" evidence="4">
    <location>
        <begin position="73"/>
        <end position="234"/>
    </location>
</feature>
<organism evidence="5 6">
    <name type="scientific">Stenotrophomonas terrae</name>
    <dbReference type="NCBI Taxonomy" id="405446"/>
    <lineage>
        <taxon>Bacteria</taxon>
        <taxon>Pseudomonadati</taxon>
        <taxon>Pseudomonadota</taxon>
        <taxon>Gammaproteobacteria</taxon>
        <taxon>Lysobacterales</taxon>
        <taxon>Lysobacteraceae</taxon>
        <taxon>Stenotrophomonas</taxon>
    </lineage>
</organism>
<feature type="transmembrane region" description="Helical" evidence="3">
    <location>
        <begin position="6"/>
        <end position="26"/>
    </location>
</feature>